<dbReference type="Proteomes" id="UP000095463">
    <property type="component" value="Unassembled WGS sequence"/>
</dbReference>
<feature type="signal peptide" evidence="1">
    <location>
        <begin position="1"/>
        <end position="24"/>
    </location>
</feature>
<evidence type="ECO:0000313" key="3">
    <source>
        <dbReference type="EMBL" id="OEO29821.1"/>
    </source>
</evidence>
<accession>A0A1E5XMM1</accession>
<comment type="caution">
    <text evidence="3">The sequence shown here is derived from an EMBL/GenBank/DDBJ whole genome shotgun (WGS) entry which is preliminary data.</text>
</comment>
<feature type="chain" id="PRO_5009190297" evidence="1">
    <location>
        <begin position="25"/>
        <end position="331"/>
    </location>
</feature>
<evidence type="ECO:0000313" key="4">
    <source>
        <dbReference type="Proteomes" id="UP000095463"/>
    </source>
</evidence>
<gene>
    <name evidence="3" type="ORF">VW23_024135</name>
</gene>
<organism evidence="3 4">
    <name type="scientific">Devosia insulae DS-56</name>
    <dbReference type="NCBI Taxonomy" id="1116389"/>
    <lineage>
        <taxon>Bacteria</taxon>
        <taxon>Pseudomonadati</taxon>
        <taxon>Pseudomonadota</taxon>
        <taxon>Alphaproteobacteria</taxon>
        <taxon>Hyphomicrobiales</taxon>
        <taxon>Devosiaceae</taxon>
        <taxon>Devosia</taxon>
    </lineage>
</organism>
<dbReference type="EMBL" id="LAJE02000255">
    <property type="protein sequence ID" value="OEO29821.1"/>
    <property type="molecule type" value="Genomic_DNA"/>
</dbReference>
<keyword evidence="1" id="KW-0732">Signal</keyword>
<dbReference type="Gene3D" id="3.40.190.10">
    <property type="entry name" value="Periplasmic binding protein-like II"/>
    <property type="match status" value="2"/>
</dbReference>
<name>A0A1E5XMM1_9HYPH</name>
<evidence type="ECO:0000259" key="2">
    <source>
        <dbReference type="Pfam" id="PF09084"/>
    </source>
</evidence>
<protein>
    <submittedName>
        <fullName evidence="3">Sulfonate ABC transporter substrate-binding protein</fullName>
    </submittedName>
</protein>
<dbReference type="SUPFAM" id="SSF53850">
    <property type="entry name" value="Periplasmic binding protein-like II"/>
    <property type="match status" value="1"/>
</dbReference>
<sequence>MRKILQAVLLGLTLVLGVVSGAFAQHGEPEKLSLGVQATGTVKWELAAMQALELDKKHHLKLDIRDVADSKAGQIALQAKQVDVILSDFVWVSIQRHQGNMVTMVPHSLTVGGLVVDPAAGIASVADLKGKTLAVSGSPVDKSYVILAAFYNKLTGGNLTEEAEAKFGAPPLVNELITGGQAQAALNLWNWNSRAKLAGKTELISVATMLADLGVSETPPLLGWAFFDETGREKKAAIKGFLDASFETKHALLTDDALWDKIREVMNVGDDDALFAQLRDDYRAGIVTKYAASSMQPAEESFAVMAKFGGPDVVGDSTELADGTFWKGYRK</sequence>
<dbReference type="AlphaFoldDB" id="A0A1E5XMM1"/>
<keyword evidence="4" id="KW-1185">Reference proteome</keyword>
<proteinExistence type="predicted"/>
<feature type="domain" description="SsuA/THI5-like" evidence="2">
    <location>
        <begin position="57"/>
        <end position="245"/>
    </location>
</feature>
<dbReference type="OrthoDB" id="5621714at2"/>
<reference evidence="3 4" key="1">
    <citation type="journal article" date="2015" name="Genome Announc.">
        <title>Genome Assemblies of Three Soil-Associated Devosia species: D. insulae, D. limi, and D. soli.</title>
        <authorList>
            <person name="Hassan Y.I."/>
            <person name="Lepp D."/>
            <person name="Zhou T."/>
        </authorList>
    </citation>
    <scope>NUCLEOTIDE SEQUENCE [LARGE SCALE GENOMIC DNA]</scope>
    <source>
        <strain evidence="3 4">DS-56</strain>
    </source>
</reference>
<dbReference type="InterPro" id="IPR015168">
    <property type="entry name" value="SsuA/THI5"/>
</dbReference>
<dbReference type="Pfam" id="PF09084">
    <property type="entry name" value="NMT1"/>
    <property type="match status" value="1"/>
</dbReference>
<evidence type="ECO:0000256" key="1">
    <source>
        <dbReference type="SAM" id="SignalP"/>
    </source>
</evidence>
<dbReference type="RefSeq" id="WP_069910946.1">
    <property type="nucleotide sequence ID" value="NZ_LAJE02000255.1"/>
</dbReference>